<dbReference type="InterPro" id="IPR036396">
    <property type="entry name" value="Cyt_P450_sf"/>
</dbReference>
<dbReference type="InterPro" id="IPR001128">
    <property type="entry name" value="Cyt_P450"/>
</dbReference>
<dbReference type="Pfam" id="PF00067">
    <property type="entry name" value="p450"/>
    <property type="match status" value="1"/>
</dbReference>
<reference evidence="3" key="1">
    <citation type="submission" date="2022-12" db="EMBL/GenBank/DDBJ databases">
        <title>New Phytohabitans aurantiacus sp. RD004123 nov., an actinomycete isolated from soil.</title>
        <authorList>
            <person name="Triningsih D.W."/>
            <person name="Harunari E."/>
            <person name="Igarashi Y."/>
        </authorList>
    </citation>
    <scope>NUCLEOTIDE SEQUENCE</scope>
    <source>
        <strain evidence="3">RD004123</strain>
    </source>
</reference>
<evidence type="ECO:0000313" key="4">
    <source>
        <dbReference type="Proteomes" id="UP001144280"/>
    </source>
</evidence>
<proteinExistence type="inferred from homology"/>
<dbReference type="PROSITE" id="PS00086">
    <property type="entry name" value="CYTOCHROME_P450"/>
    <property type="match status" value="1"/>
</dbReference>
<keyword evidence="4" id="KW-1185">Reference proteome</keyword>
<dbReference type="EMBL" id="BSDI01000026">
    <property type="protein sequence ID" value="GLH99680.1"/>
    <property type="molecule type" value="Genomic_DNA"/>
</dbReference>
<sequence length="390" mass="41495">MTARGRQDPYPLYAALRAHGPVLHLGSQLIVTSYEQASAVLRDPRMLVADRDMLRRQLGPAYAARPSQALLTDSVLNTNPPDHRRMRQLVSGAFTPRRVAGLRAAIDAQAARLADRLDSGGPVDLIEEFAVPLPLAVICELLGVPESDRAWFRPVAVDFAGAVEYAASAETAKRADDAAAQLRDYLIGLVADRRRSPTDDLTSQLATAAASDSAALSGTELLGNLALLLLAGHETTTNLIGNGVAVLFDHPAAMARLRAAPDLAPAYVEEFLRFDAPVQVTSRVPATAMTVGDAAVDGSVEVTVLLGAANRDPERFAAADTFDPARSDNAPLSFGAGAHFCLGAALARLEAQIAFPLLLTRFPKLRPDGAPVRRDRLVLRGYAHLPVRAG</sequence>
<evidence type="ECO:0000256" key="1">
    <source>
        <dbReference type="ARBA" id="ARBA00010617"/>
    </source>
</evidence>
<protein>
    <submittedName>
        <fullName evidence="3">Cytochrome P450</fullName>
    </submittedName>
</protein>
<keyword evidence="2" id="KW-0349">Heme</keyword>
<dbReference type="PANTHER" id="PTHR46696:SF1">
    <property type="entry name" value="CYTOCHROME P450 YJIB-RELATED"/>
    <property type="match status" value="1"/>
</dbReference>
<dbReference type="Gene3D" id="1.10.630.10">
    <property type="entry name" value="Cytochrome P450"/>
    <property type="match status" value="1"/>
</dbReference>
<dbReference type="CDD" id="cd20625">
    <property type="entry name" value="CYP164-like"/>
    <property type="match status" value="1"/>
</dbReference>
<evidence type="ECO:0000256" key="2">
    <source>
        <dbReference type="RuleBase" id="RU000461"/>
    </source>
</evidence>
<dbReference type="SUPFAM" id="SSF48264">
    <property type="entry name" value="Cytochrome P450"/>
    <property type="match status" value="1"/>
</dbReference>
<keyword evidence="2" id="KW-0408">Iron</keyword>
<dbReference type="InterPro" id="IPR017972">
    <property type="entry name" value="Cyt_P450_CS"/>
</dbReference>
<evidence type="ECO:0000313" key="3">
    <source>
        <dbReference type="EMBL" id="GLH99680.1"/>
    </source>
</evidence>
<dbReference type="PRINTS" id="PR00359">
    <property type="entry name" value="BP450"/>
</dbReference>
<dbReference type="PRINTS" id="PR00385">
    <property type="entry name" value="P450"/>
</dbReference>
<keyword evidence="2" id="KW-0479">Metal-binding</keyword>
<gene>
    <name evidence="3" type="ORF">Pa4123_49560</name>
</gene>
<keyword evidence="2" id="KW-0503">Monooxygenase</keyword>
<accession>A0ABQ5QZG2</accession>
<comment type="similarity">
    <text evidence="1 2">Belongs to the cytochrome P450 family.</text>
</comment>
<comment type="caution">
    <text evidence="3">The sequence shown here is derived from an EMBL/GenBank/DDBJ whole genome shotgun (WGS) entry which is preliminary data.</text>
</comment>
<name>A0ABQ5QZG2_9ACTN</name>
<organism evidence="3 4">
    <name type="scientific">Phytohabitans aurantiacus</name>
    <dbReference type="NCBI Taxonomy" id="3016789"/>
    <lineage>
        <taxon>Bacteria</taxon>
        <taxon>Bacillati</taxon>
        <taxon>Actinomycetota</taxon>
        <taxon>Actinomycetes</taxon>
        <taxon>Micromonosporales</taxon>
        <taxon>Micromonosporaceae</taxon>
    </lineage>
</organism>
<keyword evidence="2" id="KW-0560">Oxidoreductase</keyword>
<dbReference type="PANTHER" id="PTHR46696">
    <property type="entry name" value="P450, PUTATIVE (EUROFUNG)-RELATED"/>
    <property type="match status" value="1"/>
</dbReference>
<dbReference type="Proteomes" id="UP001144280">
    <property type="component" value="Unassembled WGS sequence"/>
</dbReference>
<dbReference type="InterPro" id="IPR002397">
    <property type="entry name" value="Cyt_P450_B"/>
</dbReference>